<dbReference type="Proteomes" id="UP000614721">
    <property type="component" value="Unassembled WGS sequence"/>
</dbReference>
<evidence type="ECO:0000313" key="2">
    <source>
        <dbReference type="Proteomes" id="UP000614721"/>
    </source>
</evidence>
<organism evidence="1 2">
    <name type="scientific">Proteus alimentorum</name>
    <dbReference type="NCBI Taxonomy" id="1973495"/>
    <lineage>
        <taxon>Bacteria</taxon>
        <taxon>Pseudomonadati</taxon>
        <taxon>Pseudomonadota</taxon>
        <taxon>Gammaproteobacteria</taxon>
        <taxon>Enterobacterales</taxon>
        <taxon>Morganellaceae</taxon>
        <taxon>Proteus</taxon>
    </lineage>
</organism>
<keyword evidence="2" id="KW-1185">Reference proteome</keyword>
<evidence type="ECO:0000313" key="1">
    <source>
        <dbReference type="EMBL" id="MBG2879951.1"/>
    </source>
</evidence>
<comment type="caution">
    <text evidence="1">The sequence shown here is derived from an EMBL/GenBank/DDBJ whole genome shotgun (WGS) entry which is preliminary data.</text>
</comment>
<accession>A0ABS0IVA0</accession>
<evidence type="ECO:0008006" key="3">
    <source>
        <dbReference type="Google" id="ProtNLM"/>
    </source>
</evidence>
<dbReference type="EMBL" id="JADSJP010000018">
    <property type="protein sequence ID" value="MBG2879951.1"/>
    <property type="molecule type" value="Genomic_DNA"/>
</dbReference>
<sequence>MMENHKILPIKDINKEIFSILGMDITVFEFIDYAEKDIFTIKKVINSWENMDDVLILKEIGLPERKNKYIFILNDDLYFQKKILKINEGFISNYVENYFFENGVCFFNGDVFFILIDDKKVIQFNNDGYVIHYDTPLKLIEKGMDKYLKSID</sequence>
<protein>
    <recommendedName>
        <fullName evidence="3">SMI1/KNR4 family protein</fullName>
    </recommendedName>
</protein>
<dbReference type="RefSeq" id="WP_196568182.1">
    <property type="nucleotide sequence ID" value="NZ_JADRYY010000023.1"/>
</dbReference>
<name>A0ABS0IVA0_9GAMM</name>
<gene>
    <name evidence="1" type="ORF">I4902_11785</name>
</gene>
<proteinExistence type="predicted"/>
<reference evidence="1 2" key="1">
    <citation type="submission" date="2020-11" db="EMBL/GenBank/DDBJ databases">
        <title>Enhanced detection system for hospital associated transmission using whole genome sequencing surveillance.</title>
        <authorList>
            <person name="Harrison L.H."/>
            <person name="Van Tyne D."/>
            <person name="Marsh J.W."/>
            <person name="Griffith M.P."/>
            <person name="Snyder D.J."/>
            <person name="Cooper V.S."/>
            <person name="Mustapha M."/>
        </authorList>
    </citation>
    <scope>NUCLEOTIDE SEQUENCE [LARGE SCALE GENOMIC DNA]</scope>
    <source>
        <strain evidence="1 2">PR00075</strain>
    </source>
</reference>